<protein>
    <submittedName>
        <fullName evidence="1">Uncharacterized protein</fullName>
    </submittedName>
</protein>
<dbReference type="AlphaFoldDB" id="A0AAN7T2G2"/>
<name>A0AAN7T2G2_9EURO</name>
<evidence type="ECO:0000313" key="1">
    <source>
        <dbReference type="EMBL" id="KAK5088346.1"/>
    </source>
</evidence>
<comment type="caution">
    <text evidence="1">The sequence shown here is derived from an EMBL/GenBank/DDBJ whole genome shotgun (WGS) entry which is preliminary data.</text>
</comment>
<organism evidence="1 2">
    <name type="scientific">Lithohypha guttulata</name>
    <dbReference type="NCBI Taxonomy" id="1690604"/>
    <lineage>
        <taxon>Eukaryota</taxon>
        <taxon>Fungi</taxon>
        <taxon>Dikarya</taxon>
        <taxon>Ascomycota</taxon>
        <taxon>Pezizomycotina</taxon>
        <taxon>Eurotiomycetes</taxon>
        <taxon>Chaetothyriomycetidae</taxon>
        <taxon>Chaetothyriales</taxon>
        <taxon>Trichomeriaceae</taxon>
        <taxon>Lithohypha</taxon>
    </lineage>
</organism>
<dbReference type="Proteomes" id="UP001309876">
    <property type="component" value="Unassembled WGS sequence"/>
</dbReference>
<keyword evidence="2" id="KW-1185">Reference proteome</keyword>
<proteinExistence type="predicted"/>
<gene>
    <name evidence="1" type="ORF">LTR05_002564</name>
</gene>
<sequence length="158" mass="18149">MSNQDSDKIDTGVIKHDAFDKMFCEPEGPTQLAYKAADRLMMTDLQNELVSNDLRMLRNHDMRWTLVDVFGMGKLELDHTPYYQLILKSAVHAIMAMPPKEEIANEEITKLSDCPSAMADVLRHINKYNRKPWQHVETGDWCEYHIHANGNKCNAAKS</sequence>
<accession>A0AAN7T2G2</accession>
<evidence type="ECO:0000313" key="2">
    <source>
        <dbReference type="Proteomes" id="UP001309876"/>
    </source>
</evidence>
<dbReference type="EMBL" id="JAVRRJ010000002">
    <property type="protein sequence ID" value="KAK5088346.1"/>
    <property type="molecule type" value="Genomic_DNA"/>
</dbReference>
<reference evidence="1 2" key="1">
    <citation type="submission" date="2023-08" db="EMBL/GenBank/DDBJ databases">
        <title>Black Yeasts Isolated from many extreme environments.</title>
        <authorList>
            <person name="Coleine C."/>
            <person name="Stajich J.E."/>
            <person name="Selbmann L."/>
        </authorList>
    </citation>
    <scope>NUCLEOTIDE SEQUENCE [LARGE SCALE GENOMIC DNA]</scope>
    <source>
        <strain evidence="1 2">CCFEE 5910</strain>
    </source>
</reference>